<gene>
    <name evidence="2" type="primary">LOC107769920</name>
</gene>
<evidence type="ECO:0000313" key="2">
    <source>
        <dbReference type="RefSeq" id="XP_016444664.1"/>
    </source>
</evidence>
<organism evidence="2">
    <name type="scientific">Nicotiana tabacum</name>
    <name type="common">Common tobacco</name>
    <dbReference type="NCBI Taxonomy" id="4097"/>
    <lineage>
        <taxon>Eukaryota</taxon>
        <taxon>Viridiplantae</taxon>
        <taxon>Streptophyta</taxon>
        <taxon>Embryophyta</taxon>
        <taxon>Tracheophyta</taxon>
        <taxon>Spermatophyta</taxon>
        <taxon>Magnoliopsida</taxon>
        <taxon>eudicotyledons</taxon>
        <taxon>Gunneridae</taxon>
        <taxon>Pentapetalae</taxon>
        <taxon>asterids</taxon>
        <taxon>lamiids</taxon>
        <taxon>Solanales</taxon>
        <taxon>Solanaceae</taxon>
        <taxon>Nicotianoideae</taxon>
        <taxon>Nicotianeae</taxon>
        <taxon>Nicotiana</taxon>
    </lineage>
</organism>
<dbReference type="KEGG" id="nta:107769920"/>
<sequence length="230" mass="25447">MSSTSETTEATSASVTTSENNGCGMKDSSHPYFLHPSDLPGMNLVNTSFGGRCIGEWHIEIGESVICSKTAKDLWDDLEDRFDQSNGAKMYHLQKELSDLVQGSSDVAGCGGKIKMAKSLQDERLIKFLMGLNDTYASVNNNILMLSPLPTVEHAYSLLMQDEKQREVYINSQFPGDSSSFMDANQNHPSQKFGNSDFKGKKNNLSCSYHKKPGHSMDKFYSIIGFPADF</sequence>
<dbReference type="RefSeq" id="XP_016444664.1">
    <property type="nucleotide sequence ID" value="XM_016589178.1"/>
</dbReference>
<evidence type="ECO:0000256" key="1">
    <source>
        <dbReference type="SAM" id="MobiDB-lite"/>
    </source>
</evidence>
<reference evidence="2" key="1">
    <citation type="submission" date="2025-08" db="UniProtKB">
        <authorList>
            <consortium name="RefSeq"/>
        </authorList>
    </citation>
    <scope>IDENTIFICATION</scope>
</reference>
<dbReference type="AlphaFoldDB" id="A0A1S3XXR7"/>
<dbReference type="PANTHER" id="PTHR34222:SF33">
    <property type="entry name" value="RETROTRANSPOSON GAG DOMAIN-CONTAINING PROTEIN"/>
    <property type="match status" value="1"/>
</dbReference>
<dbReference type="PaxDb" id="4097-A0A1S3XXR7"/>
<dbReference type="OrthoDB" id="1270753at2759"/>
<protein>
    <submittedName>
        <fullName evidence="2">Uncharacterized protein</fullName>
    </submittedName>
</protein>
<dbReference type="PANTHER" id="PTHR34222">
    <property type="entry name" value="GAG_PRE-INTEGRS DOMAIN-CONTAINING PROTEIN"/>
    <property type="match status" value="1"/>
</dbReference>
<feature type="compositionally biased region" description="Low complexity" evidence="1">
    <location>
        <begin position="1"/>
        <end position="19"/>
    </location>
</feature>
<accession>A0A1S3XXR7</accession>
<proteinExistence type="predicted"/>
<feature type="region of interest" description="Disordered" evidence="1">
    <location>
        <begin position="1"/>
        <end position="23"/>
    </location>
</feature>
<name>A0A1S3XXR7_TOBAC</name>